<dbReference type="GO" id="GO:0016987">
    <property type="term" value="F:sigma factor activity"/>
    <property type="evidence" value="ECO:0007669"/>
    <property type="project" value="UniProtKB-KW"/>
</dbReference>
<dbReference type="InterPro" id="IPR039425">
    <property type="entry name" value="RNA_pol_sigma-70-like"/>
</dbReference>
<dbReference type="InterPro" id="IPR013324">
    <property type="entry name" value="RNA_pol_sigma_r3/r4-like"/>
</dbReference>
<dbReference type="InterPro" id="IPR014284">
    <property type="entry name" value="RNA_pol_sigma-70_dom"/>
</dbReference>
<dbReference type="SUPFAM" id="SSF88946">
    <property type="entry name" value="Sigma2 domain of RNA polymerase sigma factors"/>
    <property type="match status" value="1"/>
</dbReference>
<keyword evidence="4" id="KW-0804">Transcription</keyword>
<keyword evidence="8" id="KW-1185">Reference proteome</keyword>
<evidence type="ECO:0000256" key="1">
    <source>
        <dbReference type="ARBA" id="ARBA00010641"/>
    </source>
</evidence>
<accession>A0A939EZX7</accession>
<evidence type="ECO:0000259" key="5">
    <source>
        <dbReference type="Pfam" id="PF04542"/>
    </source>
</evidence>
<dbReference type="Proteomes" id="UP000664144">
    <property type="component" value="Unassembled WGS sequence"/>
</dbReference>
<dbReference type="AlphaFoldDB" id="A0A939EZX7"/>
<dbReference type="GO" id="GO:0003677">
    <property type="term" value="F:DNA binding"/>
    <property type="evidence" value="ECO:0007669"/>
    <property type="project" value="InterPro"/>
</dbReference>
<comment type="caution">
    <text evidence="7">The sequence shown here is derived from an EMBL/GenBank/DDBJ whole genome shotgun (WGS) entry which is preliminary data.</text>
</comment>
<evidence type="ECO:0000256" key="3">
    <source>
        <dbReference type="ARBA" id="ARBA00023082"/>
    </source>
</evidence>
<dbReference type="PANTHER" id="PTHR43133:SF46">
    <property type="entry name" value="RNA POLYMERASE SIGMA-70 FACTOR ECF SUBFAMILY"/>
    <property type="match status" value="1"/>
</dbReference>
<protein>
    <submittedName>
        <fullName evidence="7">RNA polymerase sigma-70 factor</fullName>
    </submittedName>
</protein>
<feature type="domain" description="RNA polymerase sigma factor 70 region 4 type 2" evidence="6">
    <location>
        <begin position="116"/>
        <end position="167"/>
    </location>
</feature>
<dbReference type="Pfam" id="PF04542">
    <property type="entry name" value="Sigma70_r2"/>
    <property type="match status" value="1"/>
</dbReference>
<proteinExistence type="inferred from homology"/>
<sequence>MKALALGNEVAFDALFTRYYAGLLRYAKALLPYPTDAAQDVTADVFCSLWLNRAQLVVQGSLASYLYAAVKHRIYDKHRQQRRAPFELEDSLPSTQAEADYLQPDQLLTYQELNHQLLHLIAQLPERTRLVFQLHRDGNLTYDDIAALLDISVNSVKTHMFRALKFLKTALHVSGTL</sequence>
<evidence type="ECO:0000256" key="2">
    <source>
        <dbReference type="ARBA" id="ARBA00023015"/>
    </source>
</evidence>
<dbReference type="Gene3D" id="1.10.1740.10">
    <property type="match status" value="1"/>
</dbReference>
<reference evidence="7" key="1">
    <citation type="submission" date="2021-03" db="EMBL/GenBank/DDBJ databases">
        <authorList>
            <person name="Kim M.K."/>
        </authorList>
    </citation>
    <scope>NUCLEOTIDE SEQUENCE</scope>
    <source>
        <strain evidence="7">BT186</strain>
    </source>
</reference>
<dbReference type="NCBIfam" id="TIGR02937">
    <property type="entry name" value="sigma70-ECF"/>
    <property type="match status" value="1"/>
</dbReference>
<dbReference type="EMBL" id="JAFLQZ010000017">
    <property type="protein sequence ID" value="MBO0360226.1"/>
    <property type="molecule type" value="Genomic_DNA"/>
</dbReference>
<comment type="similarity">
    <text evidence="1">Belongs to the sigma-70 factor family. ECF subfamily.</text>
</comment>
<evidence type="ECO:0000256" key="4">
    <source>
        <dbReference type="ARBA" id="ARBA00023163"/>
    </source>
</evidence>
<evidence type="ECO:0000313" key="7">
    <source>
        <dbReference type="EMBL" id="MBO0360226.1"/>
    </source>
</evidence>
<dbReference type="RefSeq" id="WP_206986168.1">
    <property type="nucleotide sequence ID" value="NZ_JAFLQZ010000017.1"/>
</dbReference>
<feature type="domain" description="RNA polymerase sigma-70 region 2" evidence="5">
    <location>
        <begin position="15"/>
        <end position="83"/>
    </location>
</feature>
<dbReference type="InterPro" id="IPR014327">
    <property type="entry name" value="RNA_pol_sigma70_bacteroid"/>
</dbReference>
<gene>
    <name evidence="7" type="ORF">J0X19_19850</name>
</gene>
<dbReference type="InterPro" id="IPR036388">
    <property type="entry name" value="WH-like_DNA-bd_sf"/>
</dbReference>
<keyword evidence="3" id="KW-0731">Sigma factor</keyword>
<dbReference type="Gene3D" id="1.10.10.10">
    <property type="entry name" value="Winged helix-like DNA-binding domain superfamily/Winged helix DNA-binding domain"/>
    <property type="match status" value="1"/>
</dbReference>
<dbReference type="Pfam" id="PF08281">
    <property type="entry name" value="Sigma70_r4_2"/>
    <property type="match status" value="1"/>
</dbReference>
<organism evidence="7 8">
    <name type="scientific">Hymenobacter telluris</name>
    <dbReference type="NCBI Taxonomy" id="2816474"/>
    <lineage>
        <taxon>Bacteria</taxon>
        <taxon>Pseudomonadati</taxon>
        <taxon>Bacteroidota</taxon>
        <taxon>Cytophagia</taxon>
        <taxon>Cytophagales</taxon>
        <taxon>Hymenobacteraceae</taxon>
        <taxon>Hymenobacter</taxon>
    </lineage>
</organism>
<evidence type="ECO:0000259" key="6">
    <source>
        <dbReference type="Pfam" id="PF08281"/>
    </source>
</evidence>
<evidence type="ECO:0000313" key="8">
    <source>
        <dbReference type="Proteomes" id="UP000664144"/>
    </source>
</evidence>
<dbReference type="GO" id="GO:0006352">
    <property type="term" value="P:DNA-templated transcription initiation"/>
    <property type="evidence" value="ECO:0007669"/>
    <property type="project" value="InterPro"/>
</dbReference>
<name>A0A939EZX7_9BACT</name>
<dbReference type="SUPFAM" id="SSF88659">
    <property type="entry name" value="Sigma3 and sigma4 domains of RNA polymerase sigma factors"/>
    <property type="match status" value="1"/>
</dbReference>
<keyword evidence="2" id="KW-0805">Transcription regulation</keyword>
<dbReference type="CDD" id="cd06171">
    <property type="entry name" value="Sigma70_r4"/>
    <property type="match status" value="1"/>
</dbReference>
<dbReference type="InterPro" id="IPR013325">
    <property type="entry name" value="RNA_pol_sigma_r2"/>
</dbReference>
<dbReference type="InterPro" id="IPR013249">
    <property type="entry name" value="RNA_pol_sigma70_r4_t2"/>
</dbReference>
<dbReference type="InterPro" id="IPR007627">
    <property type="entry name" value="RNA_pol_sigma70_r2"/>
</dbReference>
<dbReference type="PANTHER" id="PTHR43133">
    <property type="entry name" value="RNA POLYMERASE ECF-TYPE SIGMA FACTO"/>
    <property type="match status" value="1"/>
</dbReference>
<dbReference type="NCBIfam" id="TIGR02985">
    <property type="entry name" value="Sig70_bacteroi1"/>
    <property type="match status" value="1"/>
</dbReference>